<dbReference type="EMBL" id="JACHIA010000007">
    <property type="protein sequence ID" value="MBB6071188.1"/>
    <property type="molecule type" value="Genomic_DNA"/>
</dbReference>
<sequence>MADGSHSVTSDPKRESGADVPAPLSPRSRASPPLIRMPIGAVELIGVLPELPSSIKSETRDRQRRAPAPRFSGQ</sequence>
<protein>
    <submittedName>
        <fullName evidence="2">Uncharacterized protein</fullName>
    </submittedName>
</protein>
<evidence type="ECO:0000313" key="2">
    <source>
        <dbReference type="EMBL" id="MBB6071188.1"/>
    </source>
</evidence>
<reference evidence="2 3" key="1">
    <citation type="submission" date="2020-08" db="EMBL/GenBank/DDBJ databases">
        <title>Genomic Encyclopedia of Type Strains, Phase IV (KMG-IV): sequencing the most valuable type-strain genomes for metagenomic binning, comparative biology and taxonomic classification.</title>
        <authorList>
            <person name="Goeker M."/>
        </authorList>
    </citation>
    <scope>NUCLEOTIDE SEQUENCE [LARGE SCALE GENOMIC DNA]</scope>
    <source>
        <strain evidence="2 3">DSM 29007</strain>
    </source>
</reference>
<evidence type="ECO:0000256" key="1">
    <source>
        <dbReference type="SAM" id="MobiDB-lite"/>
    </source>
</evidence>
<dbReference type="Proteomes" id="UP000582837">
    <property type="component" value="Unassembled WGS sequence"/>
</dbReference>
<gene>
    <name evidence="2" type="ORF">HNQ61_002812</name>
</gene>
<name>A0A841GZP8_9BACT</name>
<feature type="compositionally biased region" description="Low complexity" evidence="1">
    <location>
        <begin position="21"/>
        <end position="34"/>
    </location>
</feature>
<feature type="region of interest" description="Disordered" evidence="1">
    <location>
        <begin position="49"/>
        <end position="74"/>
    </location>
</feature>
<keyword evidence="3" id="KW-1185">Reference proteome</keyword>
<feature type="compositionally biased region" description="Polar residues" evidence="1">
    <location>
        <begin position="1"/>
        <end position="10"/>
    </location>
</feature>
<proteinExistence type="predicted"/>
<feature type="region of interest" description="Disordered" evidence="1">
    <location>
        <begin position="1"/>
        <end position="35"/>
    </location>
</feature>
<evidence type="ECO:0000313" key="3">
    <source>
        <dbReference type="Proteomes" id="UP000582837"/>
    </source>
</evidence>
<accession>A0A841GZP8</accession>
<dbReference type="RefSeq" id="WP_184430739.1">
    <property type="nucleotide sequence ID" value="NZ_JABDTL010000001.1"/>
</dbReference>
<comment type="caution">
    <text evidence="2">The sequence shown here is derived from an EMBL/GenBank/DDBJ whole genome shotgun (WGS) entry which is preliminary data.</text>
</comment>
<dbReference type="AlphaFoldDB" id="A0A841GZP8"/>
<organism evidence="2 3">
    <name type="scientific">Longimicrobium terrae</name>
    <dbReference type="NCBI Taxonomy" id="1639882"/>
    <lineage>
        <taxon>Bacteria</taxon>
        <taxon>Pseudomonadati</taxon>
        <taxon>Gemmatimonadota</taxon>
        <taxon>Longimicrobiia</taxon>
        <taxon>Longimicrobiales</taxon>
        <taxon>Longimicrobiaceae</taxon>
        <taxon>Longimicrobium</taxon>
    </lineage>
</organism>